<sequence length="431" mass="44994">MGSDKVVLRDYPSCCSADIITTTHWLVASSRRRTGTRFATISGGELSRQSLQLALAELTSPAAGPGPSPAAGAGAGAGPREASSRATRGASRRHALGQSTDGPGHECAAPTSAARDRHGSSPAQIRDGNCWSARGAADSPSPEAPQWRVQGSRQTTHQKPPAPPPLLPCPHQSQSRQLHICSSPAASAGQTPARPQSLLLLRHPVHSVAPANRLPPPPLPSQTPSLRLAGNVSAIPRAQQRARSPVVTSPSRPDASMPATLTTPAPVASTTRVARQHSADEKVQSPRGFDDETAPRSAAGRQDGLAESGPLAFSSLPRRPTDAVINRSGSSTGVSPNAPLLPGNQTTGPLARRLSPGAPRPTNPIFIAAGQAAVNRMVRIINRDHSGRPSELNTQLRHSSTLLAPRSTDTALLFFYPITTTPGPRDCPVRI</sequence>
<feature type="compositionally biased region" description="Polar residues" evidence="1">
    <location>
        <begin position="259"/>
        <end position="273"/>
    </location>
</feature>
<proteinExistence type="predicted"/>
<dbReference type="Proteomes" id="UP000784294">
    <property type="component" value="Unassembled WGS sequence"/>
</dbReference>
<feature type="compositionally biased region" description="Polar residues" evidence="1">
    <location>
        <begin position="149"/>
        <end position="158"/>
    </location>
</feature>
<evidence type="ECO:0000313" key="2">
    <source>
        <dbReference type="EMBL" id="VEL13717.1"/>
    </source>
</evidence>
<accession>A0A3S5FCN6</accession>
<name>A0A3S5FCN6_9PLAT</name>
<dbReference type="AlphaFoldDB" id="A0A3S5FCN6"/>
<feature type="compositionally biased region" description="Basic and acidic residues" evidence="1">
    <location>
        <begin position="277"/>
        <end position="294"/>
    </location>
</feature>
<protein>
    <submittedName>
        <fullName evidence="2">Uncharacterized protein</fullName>
    </submittedName>
</protein>
<feature type="region of interest" description="Disordered" evidence="1">
    <location>
        <begin position="234"/>
        <end position="359"/>
    </location>
</feature>
<evidence type="ECO:0000256" key="1">
    <source>
        <dbReference type="SAM" id="MobiDB-lite"/>
    </source>
</evidence>
<organism evidence="2 3">
    <name type="scientific">Protopolystoma xenopodis</name>
    <dbReference type="NCBI Taxonomy" id="117903"/>
    <lineage>
        <taxon>Eukaryota</taxon>
        <taxon>Metazoa</taxon>
        <taxon>Spiralia</taxon>
        <taxon>Lophotrochozoa</taxon>
        <taxon>Platyhelminthes</taxon>
        <taxon>Monogenea</taxon>
        <taxon>Polyopisthocotylea</taxon>
        <taxon>Polystomatidea</taxon>
        <taxon>Polystomatidae</taxon>
        <taxon>Protopolystoma</taxon>
    </lineage>
</organism>
<gene>
    <name evidence="2" type="ORF">PXEA_LOCUS7157</name>
</gene>
<comment type="caution">
    <text evidence="2">The sequence shown here is derived from an EMBL/GenBank/DDBJ whole genome shotgun (WGS) entry which is preliminary data.</text>
</comment>
<reference evidence="2" key="1">
    <citation type="submission" date="2018-11" db="EMBL/GenBank/DDBJ databases">
        <authorList>
            <consortium name="Pathogen Informatics"/>
        </authorList>
    </citation>
    <scope>NUCLEOTIDE SEQUENCE</scope>
</reference>
<evidence type="ECO:0000313" key="3">
    <source>
        <dbReference type="Proteomes" id="UP000784294"/>
    </source>
</evidence>
<keyword evidence="3" id="KW-1185">Reference proteome</keyword>
<dbReference type="EMBL" id="CAAALY010018686">
    <property type="protein sequence ID" value="VEL13717.1"/>
    <property type="molecule type" value="Genomic_DNA"/>
</dbReference>
<feature type="region of interest" description="Disordered" evidence="1">
    <location>
        <begin position="59"/>
        <end position="178"/>
    </location>
</feature>
<feature type="compositionally biased region" description="Low complexity" evidence="1">
    <location>
        <begin position="60"/>
        <end position="89"/>
    </location>
</feature>